<dbReference type="GeneTree" id="ENSGT01030000235097"/>
<proteinExistence type="predicted"/>
<keyword evidence="2 5" id="KW-0732">Signal</keyword>
<sequence>FPVKGLVSLSLQLFLLLAVVHKSLEDTVNAALGGSVALHYGSPAPVGTSSFTWKFRDELIAECSTSGKPKVYEKFRSRLAMDNASMSVNISDLRHQDAGLYTIVVEGERQLPSKTIKLNVLDPIQRVEITHSITWDQVSNSCSVHLLCSASPDQSSTFNWTGVHTATSAWLNVTLWPAEDAATFSCTAANPVSRGAATQTVECNASADPDWYLYHVALPAGGGGGALVVIIAVVERLLVNSSQQFQQEKQEKFTFYFSSAQPQTLYDKVNFVRKTEVNSTYSSSYQEVL</sequence>
<protein>
    <recommendedName>
        <fullName evidence="6">Ig-like domain-containing protein</fullName>
    </recommendedName>
</protein>
<comment type="subcellular location">
    <subcellularLocation>
        <location evidence="1">Membrane</location>
    </subcellularLocation>
</comment>
<evidence type="ECO:0000256" key="3">
    <source>
        <dbReference type="ARBA" id="ARBA00023136"/>
    </source>
</evidence>
<evidence type="ECO:0000256" key="5">
    <source>
        <dbReference type="SAM" id="SignalP"/>
    </source>
</evidence>
<dbReference type="GO" id="GO:0016020">
    <property type="term" value="C:membrane"/>
    <property type="evidence" value="ECO:0007669"/>
    <property type="project" value="UniProtKB-SubCell"/>
</dbReference>
<organism evidence="7 8">
    <name type="scientific">Denticeps clupeoides</name>
    <name type="common">denticle herring</name>
    <dbReference type="NCBI Taxonomy" id="299321"/>
    <lineage>
        <taxon>Eukaryota</taxon>
        <taxon>Metazoa</taxon>
        <taxon>Chordata</taxon>
        <taxon>Craniata</taxon>
        <taxon>Vertebrata</taxon>
        <taxon>Euteleostomi</taxon>
        <taxon>Actinopterygii</taxon>
        <taxon>Neopterygii</taxon>
        <taxon>Teleostei</taxon>
        <taxon>Clupei</taxon>
        <taxon>Clupeiformes</taxon>
        <taxon>Denticipitoidei</taxon>
        <taxon>Denticipitidae</taxon>
        <taxon>Denticeps</taxon>
    </lineage>
</organism>
<evidence type="ECO:0000313" key="7">
    <source>
        <dbReference type="Ensembl" id="ENSDCDP00010000087.1"/>
    </source>
</evidence>
<name>A0AAY3ZTY2_9TELE</name>
<feature type="signal peptide" evidence="5">
    <location>
        <begin position="1"/>
        <end position="25"/>
    </location>
</feature>
<dbReference type="InterPro" id="IPR015631">
    <property type="entry name" value="CD2/SLAM_rcpt"/>
</dbReference>
<dbReference type="InterPro" id="IPR007110">
    <property type="entry name" value="Ig-like_dom"/>
</dbReference>
<reference evidence="7" key="2">
    <citation type="submission" date="2025-08" db="UniProtKB">
        <authorList>
            <consortium name="Ensembl"/>
        </authorList>
    </citation>
    <scope>IDENTIFICATION</scope>
</reference>
<feature type="domain" description="Ig-like" evidence="6">
    <location>
        <begin position="123"/>
        <end position="202"/>
    </location>
</feature>
<evidence type="ECO:0000256" key="2">
    <source>
        <dbReference type="ARBA" id="ARBA00022729"/>
    </source>
</evidence>
<evidence type="ECO:0000256" key="4">
    <source>
        <dbReference type="ARBA" id="ARBA00023180"/>
    </source>
</evidence>
<dbReference type="Proteomes" id="UP000694580">
    <property type="component" value="Chromosome 1"/>
</dbReference>
<dbReference type="Pfam" id="PF07686">
    <property type="entry name" value="V-set"/>
    <property type="match status" value="1"/>
</dbReference>
<dbReference type="SUPFAM" id="SSF48726">
    <property type="entry name" value="Immunoglobulin"/>
    <property type="match status" value="1"/>
</dbReference>
<dbReference type="InterPro" id="IPR036179">
    <property type="entry name" value="Ig-like_dom_sf"/>
</dbReference>
<accession>A0AAY3ZTY2</accession>
<dbReference type="InterPro" id="IPR013106">
    <property type="entry name" value="Ig_V-set"/>
</dbReference>
<keyword evidence="3" id="KW-0472">Membrane</keyword>
<keyword evidence="4" id="KW-0325">Glycoprotein</keyword>
<dbReference type="AlphaFoldDB" id="A0AAY3ZTY2"/>
<dbReference type="InterPro" id="IPR003599">
    <property type="entry name" value="Ig_sub"/>
</dbReference>
<evidence type="ECO:0000256" key="1">
    <source>
        <dbReference type="ARBA" id="ARBA00004370"/>
    </source>
</evidence>
<dbReference type="PANTHER" id="PTHR12080:SF134">
    <property type="entry name" value="CD48 ANTIGEN"/>
    <property type="match status" value="1"/>
</dbReference>
<dbReference type="Gene3D" id="2.60.40.10">
    <property type="entry name" value="Immunoglobulins"/>
    <property type="match status" value="2"/>
</dbReference>
<dbReference type="InterPro" id="IPR013783">
    <property type="entry name" value="Ig-like_fold"/>
</dbReference>
<keyword evidence="8" id="KW-1185">Reference proteome</keyword>
<dbReference type="SMART" id="SM00409">
    <property type="entry name" value="IG"/>
    <property type="match status" value="2"/>
</dbReference>
<evidence type="ECO:0000259" key="6">
    <source>
        <dbReference type="PROSITE" id="PS50835"/>
    </source>
</evidence>
<dbReference type="Ensembl" id="ENSDCDT00010000091.1">
    <property type="protein sequence ID" value="ENSDCDP00010000087.1"/>
    <property type="gene ID" value="ENSDCDG00010000051.1"/>
</dbReference>
<feature type="chain" id="PRO_5044247673" description="Ig-like domain-containing protein" evidence="5">
    <location>
        <begin position="26"/>
        <end position="289"/>
    </location>
</feature>
<evidence type="ECO:0000313" key="8">
    <source>
        <dbReference type="Proteomes" id="UP000694580"/>
    </source>
</evidence>
<reference evidence="7 8" key="1">
    <citation type="submission" date="2020-06" db="EMBL/GenBank/DDBJ databases">
        <authorList>
            <consortium name="Wellcome Sanger Institute Data Sharing"/>
        </authorList>
    </citation>
    <scope>NUCLEOTIDE SEQUENCE [LARGE SCALE GENOMIC DNA]</scope>
</reference>
<dbReference type="PROSITE" id="PS50835">
    <property type="entry name" value="IG_LIKE"/>
    <property type="match status" value="1"/>
</dbReference>
<dbReference type="PANTHER" id="PTHR12080">
    <property type="entry name" value="SIGNALING LYMPHOCYTIC ACTIVATION MOLECULE"/>
    <property type="match status" value="1"/>
</dbReference>
<reference evidence="7" key="3">
    <citation type="submission" date="2025-09" db="UniProtKB">
        <authorList>
            <consortium name="Ensembl"/>
        </authorList>
    </citation>
    <scope>IDENTIFICATION</scope>
</reference>